<dbReference type="Gene3D" id="2.160.10.10">
    <property type="entry name" value="Hexapeptide repeat proteins"/>
    <property type="match status" value="1"/>
</dbReference>
<feature type="region of interest" description="Disordered" evidence="1">
    <location>
        <begin position="108"/>
        <end position="130"/>
    </location>
</feature>
<gene>
    <name evidence="2" type="ORF">FLP23_05540</name>
</gene>
<feature type="compositionally biased region" description="Basic and acidic residues" evidence="1">
    <location>
        <begin position="117"/>
        <end position="130"/>
    </location>
</feature>
<organism evidence="2 3">
    <name type="scientific">Protaetiibacter larvae</name>
    <dbReference type="NCBI Taxonomy" id="2592654"/>
    <lineage>
        <taxon>Bacteria</taxon>
        <taxon>Bacillati</taxon>
        <taxon>Actinomycetota</taxon>
        <taxon>Actinomycetes</taxon>
        <taxon>Micrococcales</taxon>
        <taxon>Microbacteriaceae</taxon>
        <taxon>Protaetiibacter</taxon>
    </lineage>
</organism>
<dbReference type="OrthoDB" id="9801456at2"/>
<dbReference type="PANTHER" id="PTHR42811">
    <property type="entry name" value="SERINE ACETYLTRANSFERASE"/>
    <property type="match status" value="1"/>
</dbReference>
<evidence type="ECO:0000256" key="1">
    <source>
        <dbReference type="SAM" id="MobiDB-lite"/>
    </source>
</evidence>
<proteinExistence type="predicted"/>
<evidence type="ECO:0008006" key="4">
    <source>
        <dbReference type="Google" id="ProtNLM"/>
    </source>
</evidence>
<dbReference type="KEGG" id="lyk:FLP23_05540"/>
<dbReference type="AlphaFoldDB" id="A0A5C1YDK3"/>
<dbReference type="InterPro" id="IPR001451">
    <property type="entry name" value="Hexapep"/>
</dbReference>
<name>A0A5C1YDK3_9MICO</name>
<dbReference type="Pfam" id="PF00132">
    <property type="entry name" value="Hexapep"/>
    <property type="match status" value="1"/>
</dbReference>
<protein>
    <recommendedName>
        <fullName evidence="4">Serine acetyltransferase</fullName>
    </recommendedName>
</protein>
<keyword evidence="3" id="KW-1185">Reference proteome</keyword>
<accession>A0A5C1YDK3</accession>
<dbReference type="InterPro" id="IPR011004">
    <property type="entry name" value="Trimer_LpxA-like_sf"/>
</dbReference>
<dbReference type="EMBL" id="CP043504">
    <property type="protein sequence ID" value="QEO10792.1"/>
    <property type="molecule type" value="Genomic_DNA"/>
</dbReference>
<evidence type="ECO:0000313" key="2">
    <source>
        <dbReference type="EMBL" id="QEO10792.1"/>
    </source>
</evidence>
<sequence>MPSAHPCETAFNETVRVRCFCGCRITGSVYLPHPVGIVLGQGVEVGDEVAIYQSVTLGAGRGGEYPRIERGVTLFANSVVAGGVCIGEGTVVGACVYLARDTSPNSTVRQAAPVVTETHHNGERETRRKN</sequence>
<dbReference type="SUPFAM" id="SSF51161">
    <property type="entry name" value="Trimeric LpxA-like enzymes"/>
    <property type="match status" value="1"/>
</dbReference>
<evidence type="ECO:0000313" key="3">
    <source>
        <dbReference type="Proteomes" id="UP000322159"/>
    </source>
</evidence>
<dbReference type="Proteomes" id="UP000322159">
    <property type="component" value="Chromosome"/>
</dbReference>
<reference evidence="2 3" key="1">
    <citation type="submission" date="2019-09" db="EMBL/GenBank/DDBJ databases">
        <title>Genome sequencing of strain KACC 19322.</title>
        <authorList>
            <person name="Heo J."/>
            <person name="Kim S.-J."/>
            <person name="Kim J.-S."/>
            <person name="Hong S.-B."/>
            <person name="Kwon S.-W."/>
        </authorList>
    </citation>
    <scope>NUCLEOTIDE SEQUENCE [LARGE SCALE GENOMIC DNA]</scope>
    <source>
        <strain evidence="2 3">KACC 19322</strain>
    </source>
</reference>